<protein>
    <submittedName>
        <fullName evidence="1">Uncharacterized protein</fullName>
    </submittedName>
</protein>
<evidence type="ECO:0000313" key="1">
    <source>
        <dbReference type="EMBL" id="KKU33083.1"/>
    </source>
</evidence>
<reference evidence="1 2" key="1">
    <citation type="journal article" date="2015" name="Nature">
        <title>rRNA introns, odd ribosomes, and small enigmatic genomes across a large radiation of phyla.</title>
        <authorList>
            <person name="Brown C.T."/>
            <person name="Hug L.A."/>
            <person name="Thomas B.C."/>
            <person name="Sharon I."/>
            <person name="Castelle C.J."/>
            <person name="Singh A."/>
            <person name="Wilkins M.J."/>
            <person name="Williams K.H."/>
            <person name="Banfield J.F."/>
        </authorList>
    </citation>
    <scope>NUCLEOTIDE SEQUENCE [LARGE SCALE GENOMIC DNA]</scope>
</reference>
<dbReference type="EMBL" id="LCMI01000006">
    <property type="protein sequence ID" value="KKU33083.1"/>
    <property type="molecule type" value="Genomic_DNA"/>
</dbReference>
<accession>A0A0G1RT11</accession>
<sequence>MNQIRKVDFEQGDARPLWYPRVSFKTFVLGRCPEATEVFEINEAVHWKIPGLPRFFSRRILGLFCCSSGNLCVVRLTSKNSVMVSPSRNTRRGITLKPQVPFMIPKSWLYNMTISIQGLLTFSTQTVGQFGSQSPRILSISRSM</sequence>
<name>A0A0G1RT11_9BACT</name>
<evidence type="ECO:0000313" key="2">
    <source>
        <dbReference type="Proteomes" id="UP000034794"/>
    </source>
</evidence>
<dbReference type="Proteomes" id="UP000034794">
    <property type="component" value="Unassembled WGS sequence"/>
</dbReference>
<proteinExistence type="predicted"/>
<organism evidence="1 2">
    <name type="scientific">Candidatus Collierbacteria bacterium GW2011_GWA2_46_26</name>
    <dbReference type="NCBI Taxonomy" id="1618381"/>
    <lineage>
        <taxon>Bacteria</taxon>
        <taxon>Candidatus Collieribacteriota</taxon>
    </lineage>
</organism>
<dbReference type="AlphaFoldDB" id="A0A0G1RT11"/>
<gene>
    <name evidence="1" type="ORF">UX47_C0006G0054</name>
</gene>
<comment type="caution">
    <text evidence="1">The sequence shown here is derived from an EMBL/GenBank/DDBJ whole genome shotgun (WGS) entry which is preliminary data.</text>
</comment>